<dbReference type="EMBL" id="CM044706">
    <property type="protein sequence ID" value="KAI5656921.1"/>
    <property type="molecule type" value="Genomic_DNA"/>
</dbReference>
<gene>
    <name evidence="1" type="ORF">M9H77_25714</name>
</gene>
<organism evidence="1 2">
    <name type="scientific">Catharanthus roseus</name>
    <name type="common">Madagascar periwinkle</name>
    <name type="synonym">Vinca rosea</name>
    <dbReference type="NCBI Taxonomy" id="4058"/>
    <lineage>
        <taxon>Eukaryota</taxon>
        <taxon>Viridiplantae</taxon>
        <taxon>Streptophyta</taxon>
        <taxon>Embryophyta</taxon>
        <taxon>Tracheophyta</taxon>
        <taxon>Spermatophyta</taxon>
        <taxon>Magnoliopsida</taxon>
        <taxon>eudicotyledons</taxon>
        <taxon>Gunneridae</taxon>
        <taxon>Pentapetalae</taxon>
        <taxon>asterids</taxon>
        <taxon>lamiids</taxon>
        <taxon>Gentianales</taxon>
        <taxon>Apocynaceae</taxon>
        <taxon>Rauvolfioideae</taxon>
        <taxon>Vinceae</taxon>
        <taxon>Catharanthinae</taxon>
        <taxon>Catharanthus</taxon>
    </lineage>
</organism>
<keyword evidence="2" id="KW-1185">Reference proteome</keyword>
<name>A0ACC0A820_CATRO</name>
<evidence type="ECO:0000313" key="1">
    <source>
        <dbReference type="EMBL" id="KAI5656921.1"/>
    </source>
</evidence>
<protein>
    <submittedName>
        <fullName evidence="1">Uncharacterized protein</fullName>
    </submittedName>
</protein>
<reference evidence="2" key="1">
    <citation type="journal article" date="2023" name="Nat. Plants">
        <title>Single-cell RNA sequencing provides a high-resolution roadmap for understanding the multicellular compartmentation of specialized metabolism.</title>
        <authorList>
            <person name="Sun S."/>
            <person name="Shen X."/>
            <person name="Li Y."/>
            <person name="Li Y."/>
            <person name="Wang S."/>
            <person name="Li R."/>
            <person name="Zhang H."/>
            <person name="Shen G."/>
            <person name="Guo B."/>
            <person name="Wei J."/>
            <person name="Xu J."/>
            <person name="St-Pierre B."/>
            <person name="Chen S."/>
            <person name="Sun C."/>
        </authorList>
    </citation>
    <scope>NUCLEOTIDE SEQUENCE [LARGE SCALE GENOMIC DNA]</scope>
</reference>
<dbReference type="Proteomes" id="UP001060085">
    <property type="component" value="Linkage Group LG06"/>
</dbReference>
<sequence length="259" mass="30538">MKVNTYLIVTQYLSSKTSNRRPYKPVVDDEEEEVQVKRQGPYGTKKCGCPFKLKGKQMAMCENWQVFVYDVRHNHTIGVYTHSHTQAAKLTEEQLIQIEHFRKSHVPPVIFYYFFGNKIAQKIYNIVTKIKKNKIQGRNTVEEVLYLSAKRDYTVFDRNCEDSNVLSDIVIAHPISIEMLRTWPYVLIMDITYKTNKECGLMLVIDDVFSTAYHMLCRRHINQNVLAKLTELTKDEEITSWFVNRSWKKLLDEIDKRNT</sequence>
<accession>A0ACC0A820</accession>
<proteinExistence type="predicted"/>
<evidence type="ECO:0000313" key="2">
    <source>
        <dbReference type="Proteomes" id="UP001060085"/>
    </source>
</evidence>
<comment type="caution">
    <text evidence="1">The sequence shown here is derived from an EMBL/GenBank/DDBJ whole genome shotgun (WGS) entry which is preliminary data.</text>
</comment>